<dbReference type="AlphaFoldDB" id="A0AAW2DFF3"/>
<reference evidence="1 2" key="1">
    <citation type="submission" date="2024-01" db="EMBL/GenBank/DDBJ databases">
        <title>A telomere-to-telomere, gap-free genome of sweet tea (Lithocarpus litseifolius).</title>
        <authorList>
            <person name="Zhou J."/>
        </authorList>
    </citation>
    <scope>NUCLEOTIDE SEQUENCE [LARGE SCALE GENOMIC DNA]</scope>
    <source>
        <strain evidence="1">Zhou-2022a</strain>
        <tissue evidence="1">Leaf</tissue>
    </source>
</reference>
<protein>
    <submittedName>
        <fullName evidence="1">Uncharacterized protein</fullName>
    </submittedName>
</protein>
<keyword evidence="2" id="KW-1185">Reference proteome</keyword>
<sequence>MRSVFLGKNASLWLMNQVEHIVVGTCSKQFSSFREGDIAFTLQRSSNSFGQFLLLTELKVGGSRRSVIILEGLGKKGWRVFGLELRKMLNPSQYAVAGTVFIPQVHRHNLEAQQSRTFAEVVQGFHGRVEDGKKIKQLSFTVKGKTTQLGEEKSGVNQKVSDAKVGVSPAGKLVEMKVRGVVRREQCINEEAVVGEQNLDDVRRRSPGFSLNAIALEKGKKYSAVRSPC</sequence>
<proteinExistence type="predicted"/>
<gene>
    <name evidence="1" type="ORF">SO802_010694</name>
</gene>
<dbReference type="EMBL" id="JAZDWU010000003">
    <property type="protein sequence ID" value="KAL0009192.1"/>
    <property type="molecule type" value="Genomic_DNA"/>
</dbReference>
<accession>A0AAW2DFF3</accession>
<name>A0AAW2DFF3_9ROSI</name>
<organism evidence="1 2">
    <name type="scientific">Lithocarpus litseifolius</name>
    <dbReference type="NCBI Taxonomy" id="425828"/>
    <lineage>
        <taxon>Eukaryota</taxon>
        <taxon>Viridiplantae</taxon>
        <taxon>Streptophyta</taxon>
        <taxon>Embryophyta</taxon>
        <taxon>Tracheophyta</taxon>
        <taxon>Spermatophyta</taxon>
        <taxon>Magnoliopsida</taxon>
        <taxon>eudicotyledons</taxon>
        <taxon>Gunneridae</taxon>
        <taxon>Pentapetalae</taxon>
        <taxon>rosids</taxon>
        <taxon>fabids</taxon>
        <taxon>Fagales</taxon>
        <taxon>Fagaceae</taxon>
        <taxon>Lithocarpus</taxon>
    </lineage>
</organism>
<dbReference type="Proteomes" id="UP001459277">
    <property type="component" value="Unassembled WGS sequence"/>
</dbReference>
<evidence type="ECO:0000313" key="2">
    <source>
        <dbReference type="Proteomes" id="UP001459277"/>
    </source>
</evidence>
<evidence type="ECO:0000313" key="1">
    <source>
        <dbReference type="EMBL" id="KAL0009192.1"/>
    </source>
</evidence>
<comment type="caution">
    <text evidence="1">The sequence shown here is derived from an EMBL/GenBank/DDBJ whole genome shotgun (WGS) entry which is preliminary data.</text>
</comment>